<protein>
    <recommendedName>
        <fullName evidence="2">ubiquitinyl hydrolase 1</fullName>
        <ecNumber evidence="2">3.4.19.12</ecNumber>
    </recommendedName>
</protein>
<feature type="compositionally biased region" description="Basic and acidic residues" evidence="7">
    <location>
        <begin position="1"/>
        <end position="22"/>
    </location>
</feature>
<dbReference type="STRING" id="10141.ENSCPOP00000026922"/>
<dbReference type="Gene3D" id="3.90.70.10">
    <property type="entry name" value="Cysteine proteinases"/>
    <property type="match status" value="1"/>
</dbReference>
<feature type="region of interest" description="Disordered" evidence="7">
    <location>
        <begin position="1"/>
        <end position="42"/>
    </location>
</feature>
<dbReference type="InterPro" id="IPR001394">
    <property type="entry name" value="Peptidase_C19_UCH"/>
</dbReference>
<dbReference type="Ensembl" id="ENSCPOT00000043634.1">
    <property type="protein sequence ID" value="ENSCPOP00000026922.1"/>
    <property type="gene ID" value="ENSCPOG00000036782.1"/>
</dbReference>
<dbReference type="GO" id="GO:0005634">
    <property type="term" value="C:nucleus"/>
    <property type="evidence" value="ECO:0007669"/>
    <property type="project" value="TreeGrafter"/>
</dbReference>
<evidence type="ECO:0000256" key="2">
    <source>
        <dbReference type="ARBA" id="ARBA00012759"/>
    </source>
</evidence>
<keyword evidence="3" id="KW-0645">Protease</keyword>
<evidence type="ECO:0000256" key="1">
    <source>
        <dbReference type="ARBA" id="ARBA00000707"/>
    </source>
</evidence>
<dbReference type="InterPro" id="IPR028889">
    <property type="entry name" value="USP"/>
</dbReference>
<dbReference type="Bgee" id="ENSCPOG00000036782">
    <property type="expression patterns" value="Expressed in testis and 4 other cell types or tissues"/>
</dbReference>
<evidence type="ECO:0000256" key="4">
    <source>
        <dbReference type="ARBA" id="ARBA00022786"/>
    </source>
</evidence>
<reference evidence="9" key="3">
    <citation type="submission" date="2025-09" db="UniProtKB">
        <authorList>
            <consortium name="Ensembl"/>
        </authorList>
    </citation>
    <scope>IDENTIFICATION</scope>
    <source>
        <strain evidence="9">2N</strain>
    </source>
</reference>
<dbReference type="EMBL" id="AAKN02045422">
    <property type="status" value="NOT_ANNOTATED_CDS"/>
    <property type="molecule type" value="Genomic_DNA"/>
</dbReference>
<reference evidence="10" key="1">
    <citation type="journal article" date="2011" name="Nature">
        <title>A high-resolution map of human evolutionary constraint using 29 mammals.</title>
        <authorList>
            <person name="Lindblad-Toh K."/>
            <person name="Garber M."/>
            <person name="Zuk O."/>
            <person name="Lin M.F."/>
            <person name="Parker B.J."/>
            <person name="Washietl S."/>
            <person name="Kheradpour P."/>
            <person name="Ernst J."/>
            <person name="Jordan G."/>
            <person name="Mauceli E."/>
            <person name="Ward L.D."/>
            <person name="Lowe C.B."/>
            <person name="Holloway A.K."/>
            <person name="Clamp M."/>
            <person name="Gnerre S."/>
            <person name="Alfoldi J."/>
            <person name="Beal K."/>
            <person name="Chang J."/>
            <person name="Clawson H."/>
            <person name="Cuff J."/>
            <person name="Di Palma F."/>
            <person name="Fitzgerald S."/>
            <person name="Flicek P."/>
            <person name="Guttman M."/>
            <person name="Hubisz M.J."/>
            <person name="Jaffe D.B."/>
            <person name="Jungreis I."/>
            <person name="Kent W.J."/>
            <person name="Kostka D."/>
            <person name="Lara M."/>
            <person name="Martins A.L."/>
            <person name="Massingham T."/>
            <person name="Moltke I."/>
            <person name="Raney B.J."/>
            <person name="Rasmussen M.D."/>
            <person name="Robinson J."/>
            <person name="Stark A."/>
            <person name="Vilella A.J."/>
            <person name="Wen J."/>
            <person name="Xie X."/>
            <person name="Zody M.C."/>
            <person name="Baldwin J."/>
            <person name="Bloom T."/>
            <person name="Chin C.W."/>
            <person name="Heiman D."/>
            <person name="Nicol R."/>
            <person name="Nusbaum C."/>
            <person name="Young S."/>
            <person name="Wilkinson J."/>
            <person name="Worley K.C."/>
            <person name="Kovar C.L."/>
            <person name="Muzny D.M."/>
            <person name="Gibbs R.A."/>
            <person name="Cree A."/>
            <person name="Dihn H.H."/>
            <person name="Fowler G."/>
            <person name="Jhangiani S."/>
            <person name="Joshi V."/>
            <person name="Lee S."/>
            <person name="Lewis L.R."/>
            <person name="Nazareth L.V."/>
            <person name="Okwuonu G."/>
            <person name="Santibanez J."/>
            <person name="Warren W.C."/>
            <person name="Mardis E.R."/>
            <person name="Weinstock G.M."/>
            <person name="Wilson R.K."/>
            <person name="Delehaunty K."/>
            <person name="Dooling D."/>
            <person name="Fronik C."/>
            <person name="Fulton L."/>
            <person name="Fulton B."/>
            <person name="Graves T."/>
            <person name="Minx P."/>
            <person name="Sodergren E."/>
            <person name="Birney E."/>
            <person name="Margulies E.H."/>
            <person name="Herrero J."/>
            <person name="Green E.D."/>
            <person name="Haussler D."/>
            <person name="Siepel A."/>
            <person name="Goldman N."/>
            <person name="Pollard K.S."/>
            <person name="Pedersen J.S."/>
            <person name="Lander E.S."/>
            <person name="Kellis M."/>
        </authorList>
    </citation>
    <scope>NUCLEOTIDE SEQUENCE [LARGE SCALE GENOMIC DNA]</scope>
    <source>
        <strain evidence="10">2N</strain>
    </source>
</reference>
<comment type="catalytic activity">
    <reaction evidence="1">
        <text>Thiol-dependent hydrolysis of ester, thioester, amide, peptide and isopeptide bonds formed by the C-terminal Gly of ubiquitin (a 76-residue protein attached to proteins as an intracellular targeting signal).</text>
        <dbReference type="EC" id="3.4.19.12"/>
    </reaction>
</comment>
<keyword evidence="4" id="KW-0833">Ubl conjugation pathway</keyword>
<dbReference type="InParanoid" id="A0A286XNE2"/>
<dbReference type="Proteomes" id="UP000005447">
    <property type="component" value="Unassembled WGS sequence"/>
</dbReference>
<dbReference type="eggNOG" id="KOG1865">
    <property type="taxonomic scope" value="Eukaryota"/>
</dbReference>
<dbReference type="VEuPathDB" id="HostDB:ENSCPOG00000036782"/>
<dbReference type="InterPro" id="IPR018200">
    <property type="entry name" value="USP_CS"/>
</dbReference>
<evidence type="ECO:0000256" key="3">
    <source>
        <dbReference type="ARBA" id="ARBA00022670"/>
    </source>
</evidence>
<keyword evidence="6" id="KW-0788">Thiol protease</keyword>
<dbReference type="SUPFAM" id="SSF54001">
    <property type="entry name" value="Cysteine proteinases"/>
    <property type="match status" value="1"/>
</dbReference>
<accession>A0A286XNE2</accession>
<feature type="domain" description="USP" evidence="8">
    <location>
        <begin position="97"/>
        <end position="205"/>
    </location>
</feature>
<evidence type="ECO:0000256" key="7">
    <source>
        <dbReference type="SAM" id="MobiDB-lite"/>
    </source>
</evidence>
<dbReference type="GO" id="GO:0042981">
    <property type="term" value="P:regulation of apoptotic process"/>
    <property type="evidence" value="ECO:0007669"/>
    <property type="project" value="TreeGrafter"/>
</dbReference>
<evidence type="ECO:0000313" key="10">
    <source>
        <dbReference type="Proteomes" id="UP000005447"/>
    </source>
</evidence>
<evidence type="ECO:0000256" key="5">
    <source>
        <dbReference type="ARBA" id="ARBA00022801"/>
    </source>
</evidence>
<name>A0A286XNE2_CAVPO</name>
<dbReference type="PROSITE" id="PS50235">
    <property type="entry name" value="USP_3"/>
    <property type="match status" value="1"/>
</dbReference>
<dbReference type="GO" id="GO:0006508">
    <property type="term" value="P:proteolysis"/>
    <property type="evidence" value="ECO:0007669"/>
    <property type="project" value="UniProtKB-KW"/>
</dbReference>
<evidence type="ECO:0000313" key="9">
    <source>
        <dbReference type="Ensembl" id="ENSCPOP00000026922.1"/>
    </source>
</evidence>
<dbReference type="PANTHER" id="PTHR24006">
    <property type="entry name" value="UBIQUITIN CARBOXYL-TERMINAL HYDROLASE"/>
    <property type="match status" value="1"/>
</dbReference>
<sequence length="205" mass="22147">MTIVDRTDSSDSSDHRNQRGHSEAASTADLGAGSADQSAESSSLSDVSIHTLSLRPVLGAVYSESTVAGDGIPLPQKILFPPEKICLKWQQSHRVGAGLQNLGNTCFVNAALQCLTYTPPLANYMLSREHTKTCHAGEFCVMCIMQTHIIQALSHPGDAIKPIAVISELQGIASHFQFGNQEDAHEFLQYTLDAMQEACLQGSYE</sequence>
<dbReference type="GO" id="GO:0016579">
    <property type="term" value="P:protein deubiquitination"/>
    <property type="evidence" value="ECO:0007669"/>
    <property type="project" value="InterPro"/>
</dbReference>
<organism evidence="9 10">
    <name type="scientific">Cavia porcellus</name>
    <name type="common">Guinea pig</name>
    <dbReference type="NCBI Taxonomy" id="10141"/>
    <lineage>
        <taxon>Eukaryota</taxon>
        <taxon>Metazoa</taxon>
        <taxon>Chordata</taxon>
        <taxon>Craniata</taxon>
        <taxon>Vertebrata</taxon>
        <taxon>Euteleostomi</taxon>
        <taxon>Mammalia</taxon>
        <taxon>Eutheria</taxon>
        <taxon>Euarchontoglires</taxon>
        <taxon>Glires</taxon>
        <taxon>Rodentia</taxon>
        <taxon>Hystricomorpha</taxon>
        <taxon>Caviidae</taxon>
        <taxon>Cavia</taxon>
    </lineage>
</organism>
<dbReference type="Pfam" id="PF00443">
    <property type="entry name" value="UCH"/>
    <property type="match status" value="1"/>
</dbReference>
<dbReference type="InterPro" id="IPR050164">
    <property type="entry name" value="Peptidase_C19"/>
</dbReference>
<keyword evidence="10" id="KW-1185">Reference proteome</keyword>
<proteinExistence type="predicted"/>
<keyword evidence="5" id="KW-0378">Hydrolase</keyword>
<dbReference type="GO" id="GO:0004843">
    <property type="term" value="F:cysteine-type deubiquitinase activity"/>
    <property type="evidence" value="ECO:0007669"/>
    <property type="project" value="UniProtKB-EC"/>
</dbReference>
<dbReference type="PANTHER" id="PTHR24006:SF727">
    <property type="entry name" value="UBIQUITIN CARBOXYL-TERMINAL HYDROLASE 42"/>
    <property type="match status" value="1"/>
</dbReference>
<dbReference type="AlphaFoldDB" id="A0A286XNE2"/>
<dbReference type="EC" id="3.4.19.12" evidence="2"/>
<dbReference type="FunFam" id="3.90.70.10:FF:000119">
    <property type="entry name" value="Ubiquitin specific peptidase 36"/>
    <property type="match status" value="1"/>
</dbReference>
<evidence type="ECO:0000259" key="8">
    <source>
        <dbReference type="PROSITE" id="PS50235"/>
    </source>
</evidence>
<dbReference type="GeneTree" id="ENSGT00940000154596"/>
<evidence type="ECO:0000256" key="6">
    <source>
        <dbReference type="ARBA" id="ARBA00022807"/>
    </source>
</evidence>
<dbReference type="PROSITE" id="PS00972">
    <property type="entry name" value="USP_1"/>
    <property type="match status" value="1"/>
</dbReference>
<reference evidence="9" key="2">
    <citation type="submission" date="2025-08" db="UniProtKB">
        <authorList>
            <consortium name="Ensembl"/>
        </authorList>
    </citation>
    <scope>IDENTIFICATION</scope>
    <source>
        <strain evidence="9">2N</strain>
    </source>
</reference>
<dbReference type="InterPro" id="IPR038765">
    <property type="entry name" value="Papain-like_cys_pep_sf"/>
</dbReference>
<dbReference type="GO" id="GO:0005829">
    <property type="term" value="C:cytosol"/>
    <property type="evidence" value="ECO:0007669"/>
    <property type="project" value="TreeGrafter"/>
</dbReference>